<dbReference type="Gene3D" id="3.40.50.300">
    <property type="entry name" value="P-loop containing nucleotide triphosphate hydrolases"/>
    <property type="match status" value="1"/>
</dbReference>
<dbReference type="Proteomes" id="UP000276215">
    <property type="component" value="Unassembled WGS sequence"/>
</dbReference>
<dbReference type="AlphaFoldDB" id="A0A3N4K6M2"/>
<evidence type="ECO:0000256" key="3">
    <source>
        <dbReference type="ARBA" id="ARBA00022840"/>
    </source>
</evidence>
<feature type="region of interest" description="Disordered" evidence="4">
    <location>
        <begin position="1"/>
        <end position="54"/>
    </location>
</feature>
<keyword evidence="1" id="KW-0547">Nucleotide-binding</keyword>
<dbReference type="PROSITE" id="PS51192">
    <property type="entry name" value="HELICASE_ATP_BIND_1"/>
    <property type="match status" value="1"/>
</dbReference>
<evidence type="ECO:0000259" key="6">
    <source>
        <dbReference type="PROSITE" id="PS51194"/>
    </source>
</evidence>
<dbReference type="EMBL" id="ML120351">
    <property type="protein sequence ID" value="RPB06184.1"/>
    <property type="molecule type" value="Genomic_DNA"/>
</dbReference>
<feature type="region of interest" description="Disordered" evidence="4">
    <location>
        <begin position="806"/>
        <end position="832"/>
    </location>
</feature>
<keyword evidence="8" id="KW-1185">Reference proteome</keyword>
<evidence type="ECO:0000259" key="5">
    <source>
        <dbReference type="PROSITE" id="PS51192"/>
    </source>
</evidence>
<dbReference type="InterPro" id="IPR027417">
    <property type="entry name" value="P-loop_NTPase"/>
</dbReference>
<dbReference type="CDD" id="cd18004">
    <property type="entry name" value="DEXHc_RAD54"/>
    <property type="match status" value="1"/>
</dbReference>
<dbReference type="SUPFAM" id="SSF52540">
    <property type="entry name" value="P-loop containing nucleoside triphosphate hydrolases"/>
    <property type="match status" value="2"/>
</dbReference>
<dbReference type="GO" id="GO:0005634">
    <property type="term" value="C:nucleus"/>
    <property type="evidence" value="ECO:0007669"/>
    <property type="project" value="TreeGrafter"/>
</dbReference>
<dbReference type="InterPro" id="IPR050496">
    <property type="entry name" value="SNF2_RAD54_helicase_repair"/>
</dbReference>
<evidence type="ECO:0000313" key="7">
    <source>
        <dbReference type="EMBL" id="RPB06184.1"/>
    </source>
</evidence>
<feature type="domain" description="Helicase ATP-binding" evidence="5">
    <location>
        <begin position="289"/>
        <end position="457"/>
    </location>
</feature>
<evidence type="ECO:0000256" key="1">
    <source>
        <dbReference type="ARBA" id="ARBA00022741"/>
    </source>
</evidence>
<gene>
    <name evidence="7" type="ORF">L873DRAFT_1660438</name>
</gene>
<feature type="compositionally biased region" description="Pro residues" evidence="4">
    <location>
        <begin position="177"/>
        <end position="186"/>
    </location>
</feature>
<dbReference type="Pfam" id="PF00176">
    <property type="entry name" value="SNF2-rel_dom"/>
    <property type="match status" value="1"/>
</dbReference>
<dbReference type="SMART" id="SM00490">
    <property type="entry name" value="HELICc"/>
    <property type="match status" value="1"/>
</dbReference>
<organism evidence="7 8">
    <name type="scientific">Choiromyces venosus 120613-1</name>
    <dbReference type="NCBI Taxonomy" id="1336337"/>
    <lineage>
        <taxon>Eukaryota</taxon>
        <taxon>Fungi</taxon>
        <taxon>Dikarya</taxon>
        <taxon>Ascomycota</taxon>
        <taxon>Pezizomycotina</taxon>
        <taxon>Pezizomycetes</taxon>
        <taxon>Pezizales</taxon>
        <taxon>Tuberaceae</taxon>
        <taxon>Choiromyces</taxon>
    </lineage>
</organism>
<keyword evidence="2" id="KW-0378">Hydrolase</keyword>
<dbReference type="InterPro" id="IPR014001">
    <property type="entry name" value="Helicase_ATP-bd"/>
</dbReference>
<dbReference type="InterPro" id="IPR001650">
    <property type="entry name" value="Helicase_C-like"/>
</dbReference>
<dbReference type="InterPro" id="IPR038718">
    <property type="entry name" value="SNF2-like_sf"/>
</dbReference>
<dbReference type="PROSITE" id="PS51194">
    <property type="entry name" value="HELICASE_CTER"/>
    <property type="match status" value="1"/>
</dbReference>
<evidence type="ECO:0000256" key="2">
    <source>
        <dbReference type="ARBA" id="ARBA00022801"/>
    </source>
</evidence>
<dbReference type="Pfam" id="PF00271">
    <property type="entry name" value="Helicase_C"/>
    <property type="match status" value="1"/>
</dbReference>
<dbReference type="PANTHER" id="PTHR45629">
    <property type="entry name" value="SNF2/RAD54 FAMILY MEMBER"/>
    <property type="match status" value="1"/>
</dbReference>
<keyword evidence="3" id="KW-0067">ATP-binding</keyword>
<accession>A0A3N4K6M2</accession>
<dbReference type="GO" id="GO:0007131">
    <property type="term" value="P:reciprocal meiotic recombination"/>
    <property type="evidence" value="ECO:0007669"/>
    <property type="project" value="TreeGrafter"/>
</dbReference>
<dbReference type="OrthoDB" id="413460at2759"/>
<feature type="compositionally biased region" description="Acidic residues" evidence="4">
    <location>
        <begin position="815"/>
        <end position="825"/>
    </location>
</feature>
<sequence length="924" mass="102155">MFGGKKFVPPLLKKKPAPPATIDDIPAAKRAKIEPPPSTSTRGTGVGGRSLKLGGPIKRKPLLLVRNPELQPEAGVDKGEGRGTAAEVQDEAYFNVLWRKPSTKKHKTFDGDGILVIAGGYAVLQDASGKDLGRTMFKRTLEVGSTTFIAGKEIEVDSVLSREEYLAGRPFLKNAAPLPPPPPPPSSTASKTAAPQKEMFTAVAPGNFFGSKFKTPLLNSTVMTKTYSKVPTPRHDPTAEGALVMPRPSEKSVPAGKTIVDVVVDPFISHSLRPHQREGVTFLYEAVMGLKPFDGQGAILADEMGLGKTLQTIALLWTLLKQNPIYGDKPVVRRALIVCPVTLINNWNKEFRKWLGKERIGVLVADSKANIRDFTHGKSYSVMVIGYEKLQKVQQELKAADVDIVIADEGHRLKTEKNKSAQAIRGLKTKRRVILSGTPLQNDLHEYFIMVDFVNPGLLESYSTFKKEFENPIVRSRQPGASKKDVEKGKARNEELARLTKLFVLRRTAEILSAYLPPKTEYVVFCWPSPRQLKVYKSILESSAFSRCLGSPDASLLLITVLKKLCNSPGLLADKPGKDNNENVKGLLAGVNPKLLESKSDSHSGKFRVLERLLLTLKNTTDEKIVLVSNYTSTLDLLQNLLRSRGLSYLRLDGTTPTNKRQELVDRFNRTNSTAAFAFLLSAKSGGAGLNLIGASRLVLFDLDWNPATDAQAMARIHRDGQKREVKIYRMLTTGCFDEKIYQRQLTKIGLADSVMDQKATASSFTQEELRDLFSLDTETSCLTHDLLCCECEGKGYVAGATETKSPFFEHSEDEKEDSDGEDDEPKYPGLMKASEVDFEKVEEDRKKAMQKGRGVGVDKDQLSSLMEYSHILTTRLLGNEKKGGEEEDDDEEEYDEVSIEDEVLSKVIRSGAAKEVSFVFQKT</sequence>
<dbReference type="CDD" id="cd18793">
    <property type="entry name" value="SF2_C_SNF"/>
    <property type="match status" value="1"/>
</dbReference>
<dbReference type="STRING" id="1336337.A0A3N4K6M2"/>
<dbReference type="Gene3D" id="1.20.120.850">
    <property type="entry name" value="SWI2/SNF2 ATPases, N-terminal domain"/>
    <property type="match status" value="1"/>
</dbReference>
<feature type="domain" description="Helicase C-terminal" evidence="6">
    <location>
        <begin position="609"/>
        <end position="771"/>
    </location>
</feature>
<dbReference type="SMART" id="SM00487">
    <property type="entry name" value="DEXDc"/>
    <property type="match status" value="1"/>
</dbReference>
<dbReference type="Gene3D" id="3.40.50.10810">
    <property type="entry name" value="Tandem AAA-ATPase domain"/>
    <property type="match status" value="1"/>
</dbReference>
<dbReference type="GO" id="GO:0016787">
    <property type="term" value="F:hydrolase activity"/>
    <property type="evidence" value="ECO:0007669"/>
    <property type="project" value="UniProtKB-KW"/>
</dbReference>
<dbReference type="PANTHER" id="PTHR45629:SF7">
    <property type="entry name" value="DNA EXCISION REPAIR PROTEIN ERCC-6-RELATED"/>
    <property type="match status" value="1"/>
</dbReference>
<name>A0A3N4K6M2_9PEZI</name>
<reference evidence="7 8" key="1">
    <citation type="journal article" date="2018" name="Nat. Ecol. Evol.">
        <title>Pezizomycetes genomes reveal the molecular basis of ectomycorrhizal truffle lifestyle.</title>
        <authorList>
            <person name="Murat C."/>
            <person name="Payen T."/>
            <person name="Noel B."/>
            <person name="Kuo A."/>
            <person name="Morin E."/>
            <person name="Chen J."/>
            <person name="Kohler A."/>
            <person name="Krizsan K."/>
            <person name="Balestrini R."/>
            <person name="Da Silva C."/>
            <person name="Montanini B."/>
            <person name="Hainaut M."/>
            <person name="Levati E."/>
            <person name="Barry K.W."/>
            <person name="Belfiori B."/>
            <person name="Cichocki N."/>
            <person name="Clum A."/>
            <person name="Dockter R.B."/>
            <person name="Fauchery L."/>
            <person name="Guy J."/>
            <person name="Iotti M."/>
            <person name="Le Tacon F."/>
            <person name="Lindquist E.A."/>
            <person name="Lipzen A."/>
            <person name="Malagnac F."/>
            <person name="Mello A."/>
            <person name="Molinier V."/>
            <person name="Miyauchi S."/>
            <person name="Poulain J."/>
            <person name="Riccioni C."/>
            <person name="Rubini A."/>
            <person name="Sitrit Y."/>
            <person name="Splivallo R."/>
            <person name="Traeger S."/>
            <person name="Wang M."/>
            <person name="Zifcakova L."/>
            <person name="Wipf D."/>
            <person name="Zambonelli A."/>
            <person name="Paolocci F."/>
            <person name="Nowrousian M."/>
            <person name="Ottonello S."/>
            <person name="Baldrian P."/>
            <person name="Spatafora J.W."/>
            <person name="Henrissat B."/>
            <person name="Nagy L.G."/>
            <person name="Aury J.M."/>
            <person name="Wincker P."/>
            <person name="Grigoriev I.V."/>
            <person name="Bonfante P."/>
            <person name="Martin F.M."/>
        </authorList>
    </citation>
    <scope>NUCLEOTIDE SEQUENCE [LARGE SCALE GENOMIC DNA]</scope>
    <source>
        <strain evidence="7 8">120613-1</strain>
    </source>
</reference>
<feature type="region of interest" description="Disordered" evidence="4">
    <location>
        <begin position="172"/>
        <end position="194"/>
    </location>
</feature>
<dbReference type="InterPro" id="IPR000330">
    <property type="entry name" value="SNF2_N"/>
</dbReference>
<evidence type="ECO:0000313" key="8">
    <source>
        <dbReference type="Proteomes" id="UP000276215"/>
    </source>
</evidence>
<feature type="compositionally biased region" description="Acidic residues" evidence="4">
    <location>
        <begin position="886"/>
        <end position="899"/>
    </location>
</feature>
<feature type="region of interest" description="Disordered" evidence="4">
    <location>
        <begin position="228"/>
        <end position="250"/>
    </location>
</feature>
<proteinExistence type="predicted"/>
<dbReference type="GO" id="GO:0005524">
    <property type="term" value="F:ATP binding"/>
    <property type="evidence" value="ECO:0007669"/>
    <property type="project" value="InterPro"/>
</dbReference>
<dbReference type="GO" id="GO:0015616">
    <property type="term" value="F:DNA translocase activity"/>
    <property type="evidence" value="ECO:0007669"/>
    <property type="project" value="TreeGrafter"/>
</dbReference>
<dbReference type="InterPro" id="IPR049730">
    <property type="entry name" value="SNF2/RAD54-like_C"/>
</dbReference>
<feature type="region of interest" description="Disordered" evidence="4">
    <location>
        <begin position="877"/>
        <end position="899"/>
    </location>
</feature>
<dbReference type="FunFam" id="3.40.50.10810:FF:000020">
    <property type="entry name" value="DNA repair and recombination protein RAD54B"/>
    <property type="match status" value="1"/>
</dbReference>
<feature type="compositionally biased region" description="Low complexity" evidence="4">
    <location>
        <begin position="1"/>
        <end position="11"/>
    </location>
</feature>
<dbReference type="GO" id="GO:0000724">
    <property type="term" value="P:double-strand break repair via homologous recombination"/>
    <property type="evidence" value="ECO:0007669"/>
    <property type="project" value="TreeGrafter"/>
</dbReference>
<evidence type="ECO:0000256" key="4">
    <source>
        <dbReference type="SAM" id="MobiDB-lite"/>
    </source>
</evidence>
<protein>
    <submittedName>
        <fullName evidence="7">Uncharacterized protein</fullName>
    </submittedName>
</protein>